<evidence type="ECO:0008006" key="4">
    <source>
        <dbReference type="Google" id="ProtNLM"/>
    </source>
</evidence>
<reference evidence="3" key="1">
    <citation type="submission" date="2010-06" db="EMBL/GenBank/DDBJ databases">
        <authorList>
            <person name="Jiang H."/>
            <person name="Abraham K."/>
            <person name="Ali S."/>
            <person name="Alsbrooks S.L."/>
            <person name="Anim B.N."/>
            <person name="Anosike U.S."/>
            <person name="Attaway T."/>
            <person name="Bandaranaike D.P."/>
            <person name="Battles P.K."/>
            <person name="Bell S.N."/>
            <person name="Bell A.V."/>
            <person name="Beltran B."/>
            <person name="Bickham C."/>
            <person name="Bustamante Y."/>
            <person name="Caleb T."/>
            <person name="Canada A."/>
            <person name="Cardenas V."/>
            <person name="Carter K."/>
            <person name="Chacko J."/>
            <person name="Chandrabose M.N."/>
            <person name="Chavez D."/>
            <person name="Chavez A."/>
            <person name="Chen L."/>
            <person name="Chu H.-S."/>
            <person name="Claassen K.J."/>
            <person name="Cockrell R."/>
            <person name="Collins M."/>
            <person name="Cooper J.A."/>
            <person name="Cree A."/>
            <person name="Curry S.M."/>
            <person name="Da Y."/>
            <person name="Dao M.D."/>
            <person name="Das B."/>
            <person name="Davila M.-L."/>
            <person name="Davy-Carroll L."/>
            <person name="Denson S."/>
            <person name="Dinh H."/>
            <person name="Ebong V.E."/>
            <person name="Edwards J.R."/>
            <person name="Egan A."/>
            <person name="El-Daye J."/>
            <person name="Escobedo L."/>
            <person name="Fernandez S."/>
            <person name="Fernando P.R."/>
            <person name="Flagg N."/>
            <person name="Forbes L.D."/>
            <person name="Fowler R.G."/>
            <person name="Fu Q."/>
            <person name="Gabisi R.A."/>
            <person name="Ganer J."/>
            <person name="Garbino Pronczuk A."/>
            <person name="Garcia R.M."/>
            <person name="Garner T."/>
            <person name="Garrett T.E."/>
            <person name="Gonzalez D.A."/>
            <person name="Hamid H."/>
            <person name="Hawkins E.S."/>
            <person name="Hirani K."/>
            <person name="Hogues M.E."/>
            <person name="Hollins B."/>
            <person name="Hsiao C.-H."/>
            <person name="Jabil R."/>
            <person name="James M.L."/>
            <person name="Jhangiani S.N."/>
            <person name="Johnson B."/>
            <person name="Johnson Q."/>
            <person name="Joshi V."/>
            <person name="Kalu J.B."/>
            <person name="Kam C."/>
            <person name="Kashfia A."/>
            <person name="Keebler J."/>
            <person name="Kisamo H."/>
            <person name="Kovar C.L."/>
            <person name="Lago L.A."/>
            <person name="Lai C.-Y."/>
            <person name="Laidlaw J."/>
            <person name="Lara F."/>
            <person name="Le T.-K."/>
            <person name="Lee S.L."/>
            <person name="Legall F.H."/>
            <person name="Lemon S.J."/>
            <person name="Lewis L.R."/>
            <person name="Li B."/>
            <person name="Liu Y."/>
            <person name="Liu Y.-S."/>
            <person name="Lopez J."/>
            <person name="Lozado R.J."/>
            <person name="Lu J."/>
            <person name="Madu R.C."/>
            <person name="Maheshwari M."/>
            <person name="Maheshwari R."/>
            <person name="Malloy K."/>
            <person name="Martinez E."/>
            <person name="Mathew T."/>
            <person name="Mercado I.C."/>
            <person name="Mercado C."/>
            <person name="Meyer B."/>
            <person name="Montgomery K."/>
            <person name="Morgan M.B."/>
            <person name="Munidasa M."/>
            <person name="Nazareth L.V."/>
            <person name="Nelson J."/>
            <person name="Ng B.M."/>
            <person name="Nguyen N.B."/>
            <person name="Nguyen P.Q."/>
            <person name="Nguyen T."/>
            <person name="Obregon M."/>
            <person name="Okwuonu G.O."/>
            <person name="Onwere C.G."/>
            <person name="Orozco G."/>
            <person name="Parra A."/>
            <person name="Patel S."/>
            <person name="Patil S."/>
            <person name="Perez A."/>
            <person name="Perez Y."/>
            <person name="Pham C."/>
            <person name="Primus E.L."/>
            <person name="Pu L.-L."/>
            <person name="Puazo M."/>
            <person name="Qin X."/>
            <person name="Quiroz J.B."/>
            <person name="Reese J."/>
            <person name="Richards S."/>
            <person name="Rives C.M."/>
            <person name="Robberts R."/>
            <person name="Ruiz S.J."/>
            <person name="Ruiz M.J."/>
            <person name="Santibanez J."/>
            <person name="Schneider B.W."/>
            <person name="Sisson I."/>
            <person name="Smith M."/>
            <person name="Sodergren E."/>
            <person name="Song X.-Z."/>
            <person name="Song B.B."/>
            <person name="Summersgill H."/>
            <person name="Thelus R."/>
            <person name="Thornton R.D."/>
            <person name="Trejos Z.Y."/>
            <person name="Usmani K."/>
            <person name="Vattathil S."/>
            <person name="Villasana D."/>
            <person name="Walker D.L."/>
            <person name="Wang S."/>
            <person name="Wang K."/>
            <person name="White C.S."/>
            <person name="Williams A.C."/>
            <person name="Williamson J."/>
            <person name="Wilson K."/>
            <person name="Woghiren I.O."/>
            <person name="Woodworth J.R."/>
            <person name="Worley K.C."/>
            <person name="Wright R.A."/>
            <person name="Wu W."/>
            <person name="Young L."/>
            <person name="Zhang L."/>
            <person name="Zhang J."/>
            <person name="Zhu Y."/>
            <person name="Muzny D.M."/>
            <person name="Weinstock G."/>
            <person name="Gibbs R.A."/>
        </authorList>
    </citation>
    <scope>NUCLEOTIDE SEQUENCE [LARGE SCALE GENOMIC DNA]</scope>
    <source>
        <strain evidence="3">LSR1</strain>
    </source>
</reference>
<proteinExistence type="inferred from homology"/>
<dbReference type="InterPro" id="IPR038586">
    <property type="entry name" value="Tctex-1-like_sf"/>
</dbReference>
<comment type="similarity">
    <text evidence="1">Belongs to the dynein light chain Tctex-type family.</text>
</comment>
<dbReference type="Proteomes" id="UP000007819">
    <property type="component" value="Chromosome A1"/>
</dbReference>
<dbReference type="GO" id="GO:0007018">
    <property type="term" value="P:microtubule-based movement"/>
    <property type="evidence" value="ECO:0007669"/>
    <property type="project" value="TreeGrafter"/>
</dbReference>
<dbReference type="PANTHER" id="PTHR21255:SF7">
    <property type="entry name" value="DYNEIN LIGHT CHAIN TCTEX-TYPE PROTEIN 2B"/>
    <property type="match status" value="1"/>
</dbReference>
<keyword evidence="3" id="KW-1185">Reference proteome</keyword>
<evidence type="ECO:0000313" key="3">
    <source>
        <dbReference type="Proteomes" id="UP000007819"/>
    </source>
</evidence>
<dbReference type="PANTHER" id="PTHR21255">
    <property type="entry name" value="T-COMPLEX-ASSOCIATED-TESTIS-EXPRESSED 1/ DYNEIN LIGHT CHAIN"/>
    <property type="match status" value="1"/>
</dbReference>
<dbReference type="Gene3D" id="3.30.1140.40">
    <property type="entry name" value="Tctex-1"/>
    <property type="match status" value="1"/>
</dbReference>
<name>A0A8R2F9T8_ACYPI</name>
<evidence type="ECO:0000256" key="1">
    <source>
        <dbReference type="ARBA" id="ARBA00005361"/>
    </source>
</evidence>
<dbReference type="GO" id="GO:0045505">
    <property type="term" value="F:dynein intermediate chain binding"/>
    <property type="evidence" value="ECO:0007669"/>
    <property type="project" value="TreeGrafter"/>
</dbReference>
<dbReference type="Pfam" id="PF03645">
    <property type="entry name" value="Tctex-1"/>
    <property type="match status" value="1"/>
</dbReference>
<accession>A0A8R2F9T8</accession>
<sequence length="126" mass="14415">MSIINEVEKTVAIDDNNTLQDHNFQIRPSHNQKFNTHIAKEAIQETLQKYLKDKEYSQIEAEPLSTTIAKEIKDKLKDHCLENRYKSMVQVVLGERHGAGTRVGARCIWDADTDTQASDKFLNVNS</sequence>
<reference evidence="2" key="2">
    <citation type="submission" date="2022-06" db="UniProtKB">
        <authorList>
            <consortium name="EnsemblMetazoa"/>
        </authorList>
    </citation>
    <scope>IDENTIFICATION</scope>
</reference>
<dbReference type="CDD" id="cd21459">
    <property type="entry name" value="DLC-like_TCTEX1D2"/>
    <property type="match status" value="1"/>
</dbReference>
<dbReference type="EnsemblMetazoa" id="XM_008187039.1">
    <property type="protein sequence ID" value="XP_008185261.1"/>
    <property type="gene ID" value="LOC103310031"/>
</dbReference>
<dbReference type="GO" id="GO:0005737">
    <property type="term" value="C:cytoplasm"/>
    <property type="evidence" value="ECO:0007669"/>
    <property type="project" value="TreeGrafter"/>
</dbReference>
<organism evidence="2 3">
    <name type="scientific">Acyrthosiphon pisum</name>
    <name type="common">Pea aphid</name>
    <dbReference type="NCBI Taxonomy" id="7029"/>
    <lineage>
        <taxon>Eukaryota</taxon>
        <taxon>Metazoa</taxon>
        <taxon>Ecdysozoa</taxon>
        <taxon>Arthropoda</taxon>
        <taxon>Hexapoda</taxon>
        <taxon>Insecta</taxon>
        <taxon>Pterygota</taxon>
        <taxon>Neoptera</taxon>
        <taxon>Paraneoptera</taxon>
        <taxon>Hemiptera</taxon>
        <taxon>Sternorrhyncha</taxon>
        <taxon>Aphidomorpha</taxon>
        <taxon>Aphidoidea</taxon>
        <taxon>Aphididae</taxon>
        <taxon>Macrosiphini</taxon>
        <taxon>Acyrthosiphon</taxon>
    </lineage>
</organism>
<dbReference type="GeneID" id="103310031"/>
<dbReference type="InterPro" id="IPR005334">
    <property type="entry name" value="Tctex-1-like"/>
</dbReference>
<dbReference type="KEGG" id="api:103310031"/>
<dbReference type="AlphaFoldDB" id="A0A8R2F9T8"/>
<dbReference type="GO" id="GO:0005868">
    <property type="term" value="C:cytoplasmic dynein complex"/>
    <property type="evidence" value="ECO:0007669"/>
    <property type="project" value="TreeGrafter"/>
</dbReference>
<dbReference type="RefSeq" id="XP_008185261.1">
    <property type="nucleotide sequence ID" value="XM_008187039.1"/>
</dbReference>
<protein>
    <recommendedName>
        <fullName evidence="4">Tctex1 domain-containing protein 2</fullName>
    </recommendedName>
</protein>
<dbReference type="OrthoDB" id="10260741at2759"/>
<evidence type="ECO:0000313" key="2">
    <source>
        <dbReference type="EnsemblMetazoa" id="XP_008185261.1"/>
    </source>
</evidence>